<reference evidence="1 2" key="1">
    <citation type="submission" date="2011-02" db="EMBL/GenBank/DDBJ databases">
        <title>The Genome Sequence of Sphaeroforma arctica JP610.</title>
        <authorList>
            <consortium name="The Broad Institute Genome Sequencing Platform"/>
            <person name="Russ C."/>
            <person name="Cuomo C."/>
            <person name="Young S.K."/>
            <person name="Zeng Q."/>
            <person name="Gargeya S."/>
            <person name="Alvarado L."/>
            <person name="Berlin A."/>
            <person name="Chapman S.B."/>
            <person name="Chen Z."/>
            <person name="Freedman E."/>
            <person name="Gellesch M."/>
            <person name="Goldberg J."/>
            <person name="Griggs A."/>
            <person name="Gujja S."/>
            <person name="Heilman E."/>
            <person name="Heiman D."/>
            <person name="Howarth C."/>
            <person name="Mehta T."/>
            <person name="Neiman D."/>
            <person name="Pearson M."/>
            <person name="Roberts A."/>
            <person name="Saif S."/>
            <person name="Shea T."/>
            <person name="Shenoy N."/>
            <person name="Sisk P."/>
            <person name="Stolte C."/>
            <person name="Sykes S."/>
            <person name="White J."/>
            <person name="Yandava C."/>
            <person name="Burger G."/>
            <person name="Gray M.W."/>
            <person name="Holland P.W.H."/>
            <person name="King N."/>
            <person name="Lang F.B.F."/>
            <person name="Roger A.J."/>
            <person name="Ruiz-Trillo I."/>
            <person name="Haas B."/>
            <person name="Nusbaum C."/>
            <person name="Birren B."/>
        </authorList>
    </citation>
    <scope>NUCLEOTIDE SEQUENCE [LARGE SCALE GENOMIC DNA]</scope>
    <source>
        <strain evidence="1 2">JP610</strain>
    </source>
</reference>
<dbReference type="AlphaFoldDB" id="A0A0L0FVH6"/>
<evidence type="ECO:0000313" key="2">
    <source>
        <dbReference type="Proteomes" id="UP000054560"/>
    </source>
</evidence>
<dbReference type="EMBL" id="KQ242101">
    <property type="protein sequence ID" value="KNC80842.1"/>
    <property type="molecule type" value="Genomic_DNA"/>
</dbReference>
<dbReference type="RefSeq" id="XP_014154744.1">
    <property type="nucleotide sequence ID" value="XM_014299269.1"/>
</dbReference>
<organism evidence="1 2">
    <name type="scientific">Sphaeroforma arctica JP610</name>
    <dbReference type="NCBI Taxonomy" id="667725"/>
    <lineage>
        <taxon>Eukaryota</taxon>
        <taxon>Ichthyosporea</taxon>
        <taxon>Ichthyophonida</taxon>
        <taxon>Sphaeroforma</taxon>
    </lineage>
</organism>
<gene>
    <name evidence="1" type="ORF">SARC_06823</name>
</gene>
<evidence type="ECO:0000313" key="1">
    <source>
        <dbReference type="EMBL" id="KNC80842.1"/>
    </source>
</evidence>
<name>A0A0L0FVH6_9EUKA</name>
<accession>A0A0L0FVH6</accession>
<sequence length="77" mass="8111">MKGNGGPPKEDSLTVQMKNNGGLLTKKYSKPLILRHESLPAAAGLSAMRAAVQTETKSVQAGPSIVTGQIQVHVDEE</sequence>
<dbReference type="GeneID" id="25907327"/>
<dbReference type="Proteomes" id="UP000054560">
    <property type="component" value="Unassembled WGS sequence"/>
</dbReference>
<protein>
    <submittedName>
        <fullName evidence="1">Uncharacterized protein</fullName>
    </submittedName>
</protein>
<keyword evidence="2" id="KW-1185">Reference proteome</keyword>
<proteinExistence type="predicted"/>